<comment type="caution">
    <text evidence="1">The sequence shown here is derived from an EMBL/GenBank/DDBJ whole genome shotgun (WGS) entry which is preliminary data.</text>
</comment>
<reference evidence="1" key="1">
    <citation type="submission" date="2021-06" db="EMBL/GenBank/DDBJ databases">
        <authorList>
            <person name="Kallberg Y."/>
            <person name="Tangrot J."/>
            <person name="Rosling A."/>
        </authorList>
    </citation>
    <scope>NUCLEOTIDE SEQUENCE</scope>
    <source>
        <strain evidence="1">IN212</strain>
    </source>
</reference>
<keyword evidence="2" id="KW-1185">Reference proteome</keyword>
<sequence length="53" mass="6256">QDLLDDSLTIDIENTNIDFYFEEEFNEKPLPVCTEAEDIDMKDELTIENLFNI</sequence>
<feature type="non-terminal residue" evidence="1">
    <location>
        <position position="1"/>
    </location>
</feature>
<dbReference type="AlphaFoldDB" id="A0A9N9JB55"/>
<protein>
    <submittedName>
        <fullName evidence="1">19626_t:CDS:1</fullName>
    </submittedName>
</protein>
<accession>A0A9N9JB55</accession>
<organism evidence="1 2">
    <name type="scientific">Racocetra fulgida</name>
    <dbReference type="NCBI Taxonomy" id="60492"/>
    <lineage>
        <taxon>Eukaryota</taxon>
        <taxon>Fungi</taxon>
        <taxon>Fungi incertae sedis</taxon>
        <taxon>Mucoromycota</taxon>
        <taxon>Glomeromycotina</taxon>
        <taxon>Glomeromycetes</taxon>
        <taxon>Diversisporales</taxon>
        <taxon>Gigasporaceae</taxon>
        <taxon>Racocetra</taxon>
    </lineage>
</organism>
<evidence type="ECO:0000313" key="2">
    <source>
        <dbReference type="Proteomes" id="UP000789396"/>
    </source>
</evidence>
<gene>
    <name evidence="1" type="ORF">RFULGI_LOCUS15152</name>
</gene>
<evidence type="ECO:0000313" key="1">
    <source>
        <dbReference type="EMBL" id="CAG8772365.1"/>
    </source>
</evidence>
<dbReference type="OrthoDB" id="2419798at2759"/>
<dbReference type="Proteomes" id="UP000789396">
    <property type="component" value="Unassembled WGS sequence"/>
</dbReference>
<name>A0A9N9JB55_9GLOM</name>
<proteinExistence type="predicted"/>
<dbReference type="EMBL" id="CAJVPZ010047335">
    <property type="protein sequence ID" value="CAG8772365.1"/>
    <property type="molecule type" value="Genomic_DNA"/>
</dbReference>